<dbReference type="PANTHER" id="PTHR30332:SF17">
    <property type="entry name" value="TYPE IV PILIATION SYSTEM PROTEIN DR_0774-RELATED"/>
    <property type="match status" value="1"/>
</dbReference>
<dbReference type="Pfam" id="PF00263">
    <property type="entry name" value="Secretin"/>
    <property type="match status" value="1"/>
</dbReference>
<dbReference type="InterPro" id="IPR050810">
    <property type="entry name" value="Bact_Secretion_Sys_Channel"/>
</dbReference>
<sequence length="71" mass="7835">GQTIVMSGLVQATGSNTLTKFPWLGNVPILGALFRNTNFQSNRDELVYFCHARGDQPGFAGQPRDDQPRRA</sequence>
<dbReference type="AlphaFoldDB" id="T0ZUT0"/>
<dbReference type="GO" id="GO:0009306">
    <property type="term" value="P:protein secretion"/>
    <property type="evidence" value="ECO:0007669"/>
    <property type="project" value="InterPro"/>
</dbReference>
<reference evidence="2" key="2">
    <citation type="journal article" date="2014" name="ISME J.">
        <title>Microbial stratification in low pH oxic and suboxic macroscopic growths along an acid mine drainage.</title>
        <authorList>
            <person name="Mendez-Garcia C."/>
            <person name="Mesa V."/>
            <person name="Sprenger R.R."/>
            <person name="Richter M."/>
            <person name="Diez M.S."/>
            <person name="Solano J."/>
            <person name="Bargiela R."/>
            <person name="Golyshina O.V."/>
            <person name="Manteca A."/>
            <person name="Ramos J.L."/>
            <person name="Gallego J.R."/>
            <person name="Llorente I."/>
            <person name="Martins Dos Santos V.A."/>
            <person name="Jensen O.N."/>
            <person name="Pelaez A.I."/>
            <person name="Sanchez J."/>
            <person name="Ferrer M."/>
        </authorList>
    </citation>
    <scope>NUCLEOTIDE SEQUENCE</scope>
</reference>
<proteinExistence type="predicted"/>
<feature type="non-terminal residue" evidence="2">
    <location>
        <position position="71"/>
    </location>
</feature>
<dbReference type="PANTHER" id="PTHR30332">
    <property type="entry name" value="PROBABLE GENERAL SECRETION PATHWAY PROTEIN D"/>
    <property type="match status" value="1"/>
</dbReference>
<name>T0ZUT0_9ZZZZ</name>
<dbReference type="EMBL" id="AUZX01010318">
    <property type="protein sequence ID" value="EQD48367.1"/>
    <property type="molecule type" value="Genomic_DNA"/>
</dbReference>
<evidence type="ECO:0000259" key="1">
    <source>
        <dbReference type="Pfam" id="PF00263"/>
    </source>
</evidence>
<organism evidence="2">
    <name type="scientific">mine drainage metagenome</name>
    <dbReference type="NCBI Taxonomy" id="410659"/>
    <lineage>
        <taxon>unclassified sequences</taxon>
        <taxon>metagenomes</taxon>
        <taxon>ecological metagenomes</taxon>
    </lineage>
</organism>
<reference evidence="2" key="1">
    <citation type="submission" date="2013-08" db="EMBL/GenBank/DDBJ databases">
        <authorList>
            <person name="Mendez C."/>
            <person name="Richter M."/>
            <person name="Ferrer M."/>
            <person name="Sanchez J."/>
        </authorList>
    </citation>
    <scope>NUCLEOTIDE SEQUENCE</scope>
</reference>
<feature type="non-terminal residue" evidence="2">
    <location>
        <position position="1"/>
    </location>
</feature>
<comment type="caution">
    <text evidence="2">The sequence shown here is derived from an EMBL/GenBank/DDBJ whole genome shotgun (WGS) entry which is preliminary data.</text>
</comment>
<dbReference type="GO" id="GO:0015627">
    <property type="term" value="C:type II protein secretion system complex"/>
    <property type="evidence" value="ECO:0007669"/>
    <property type="project" value="TreeGrafter"/>
</dbReference>
<dbReference type="InterPro" id="IPR004846">
    <property type="entry name" value="T2SS/T3SS_dom"/>
</dbReference>
<accession>T0ZUT0</accession>
<evidence type="ECO:0000313" key="2">
    <source>
        <dbReference type="EMBL" id="EQD48367.1"/>
    </source>
</evidence>
<feature type="domain" description="Type II/III secretion system secretin-like" evidence="1">
    <location>
        <begin position="1"/>
        <end position="51"/>
    </location>
</feature>
<protein>
    <submittedName>
        <fullName evidence="2">Type III secretion component</fullName>
    </submittedName>
</protein>
<gene>
    <name evidence="2" type="ORF">B1A_14073</name>
</gene>